<dbReference type="EMBL" id="FQUX01000002">
    <property type="protein sequence ID" value="SHF12302.1"/>
    <property type="molecule type" value="Genomic_DNA"/>
</dbReference>
<proteinExistence type="predicted"/>
<dbReference type="RefSeq" id="WP_072861472.1">
    <property type="nucleotide sequence ID" value="NZ_FQUX01000002.1"/>
</dbReference>
<dbReference type="Proteomes" id="UP000184406">
    <property type="component" value="Unassembled WGS sequence"/>
</dbReference>
<accession>A0A1M4Z3H6</accession>
<sequence length="171" mass="19636">MTTVSSFRIVGVLIHILLFFNMGHAQVESSSELYRTIMGLDSILFVNGFNNCELKEMEHLIAPDLEFYHDQSGISTSKEDFFKAIEQNICGNGDKKPIRKLVANSMEVYPLYNNGVLYGAIQNGVHEFYIKEANKELYMTGIAKFSHVFILQDSMWQLKRVLSYDHRSPKE</sequence>
<gene>
    <name evidence="1" type="ORF">SAMN03080594_102671</name>
</gene>
<keyword evidence="2" id="KW-1185">Reference proteome</keyword>
<name>A0A1M4Z3H6_9FLAO</name>
<dbReference type="AlphaFoldDB" id="A0A1M4Z3H6"/>
<dbReference type="SUPFAM" id="SSF54427">
    <property type="entry name" value="NTF2-like"/>
    <property type="match status" value="1"/>
</dbReference>
<evidence type="ECO:0000313" key="1">
    <source>
        <dbReference type="EMBL" id="SHF12302.1"/>
    </source>
</evidence>
<evidence type="ECO:0000313" key="2">
    <source>
        <dbReference type="Proteomes" id="UP000184406"/>
    </source>
</evidence>
<reference evidence="2" key="1">
    <citation type="submission" date="2016-11" db="EMBL/GenBank/DDBJ databases">
        <authorList>
            <person name="Varghese N."/>
            <person name="Submissions S."/>
        </authorList>
    </citation>
    <scope>NUCLEOTIDE SEQUENCE [LARGE SCALE GENOMIC DNA]</scope>
    <source>
        <strain evidence="2">DSM 17539</strain>
    </source>
</reference>
<evidence type="ECO:0008006" key="3">
    <source>
        <dbReference type="Google" id="ProtNLM"/>
    </source>
</evidence>
<protein>
    <recommendedName>
        <fullName evidence="3">DUF4440 domain-containing protein</fullName>
    </recommendedName>
</protein>
<dbReference type="OrthoDB" id="1357763at2"/>
<dbReference type="InterPro" id="IPR032710">
    <property type="entry name" value="NTF2-like_dom_sf"/>
</dbReference>
<organism evidence="1 2">
    <name type="scientific">Arenibacter palladensis</name>
    <dbReference type="NCBI Taxonomy" id="237373"/>
    <lineage>
        <taxon>Bacteria</taxon>
        <taxon>Pseudomonadati</taxon>
        <taxon>Bacteroidota</taxon>
        <taxon>Flavobacteriia</taxon>
        <taxon>Flavobacteriales</taxon>
        <taxon>Flavobacteriaceae</taxon>
        <taxon>Arenibacter</taxon>
    </lineage>
</organism>